<dbReference type="InterPro" id="IPR016064">
    <property type="entry name" value="NAD/diacylglycerol_kinase_sf"/>
</dbReference>
<evidence type="ECO:0000313" key="3">
    <source>
        <dbReference type="Proteomes" id="UP000239735"/>
    </source>
</evidence>
<dbReference type="PANTHER" id="PTHR12358:SF106">
    <property type="entry name" value="LIPID KINASE YEGS"/>
    <property type="match status" value="1"/>
</dbReference>
<dbReference type="AlphaFoldDB" id="A0A2N9L8E3"/>
<dbReference type="Gene3D" id="2.60.200.40">
    <property type="match status" value="1"/>
</dbReference>
<dbReference type="InterPro" id="IPR001206">
    <property type="entry name" value="Diacylglycerol_kinase_cat_dom"/>
</dbReference>
<proteinExistence type="predicted"/>
<evidence type="ECO:0000259" key="1">
    <source>
        <dbReference type="PROSITE" id="PS50146"/>
    </source>
</evidence>
<dbReference type="OrthoDB" id="142078at2"/>
<dbReference type="InterPro" id="IPR017438">
    <property type="entry name" value="ATP-NAD_kinase_N"/>
</dbReference>
<dbReference type="Proteomes" id="UP000239735">
    <property type="component" value="Unassembled WGS sequence"/>
</dbReference>
<dbReference type="SMART" id="SM00046">
    <property type="entry name" value="DAGKc"/>
    <property type="match status" value="1"/>
</dbReference>
<accession>A0A2N9L8E3</accession>
<dbReference type="PANTHER" id="PTHR12358">
    <property type="entry name" value="SPHINGOSINE KINASE"/>
    <property type="match status" value="1"/>
</dbReference>
<gene>
    <name evidence="2" type="ORF">SBA5_220150</name>
</gene>
<dbReference type="Pfam" id="PF00781">
    <property type="entry name" value="DAGK_cat"/>
    <property type="match status" value="1"/>
</dbReference>
<dbReference type="SUPFAM" id="SSF111331">
    <property type="entry name" value="NAD kinase/diacylglycerol kinase-like"/>
    <property type="match status" value="1"/>
</dbReference>
<feature type="domain" description="DAGKc" evidence="1">
    <location>
        <begin position="1"/>
        <end position="133"/>
    </location>
</feature>
<reference evidence="3" key="1">
    <citation type="submission" date="2018-02" db="EMBL/GenBank/DDBJ databases">
        <authorList>
            <person name="Hausmann B."/>
        </authorList>
    </citation>
    <scope>NUCLEOTIDE SEQUENCE [LARGE SCALE GENOMIC DNA]</scope>
    <source>
        <strain evidence="3">Peat soil MAG SbA5</strain>
    </source>
</reference>
<name>A0A2N9L8E3_9BACT</name>
<evidence type="ECO:0000313" key="2">
    <source>
        <dbReference type="EMBL" id="SPE19304.1"/>
    </source>
</evidence>
<dbReference type="InterPro" id="IPR050187">
    <property type="entry name" value="Lipid_Phosphate_FormReg"/>
</dbReference>
<dbReference type="Gene3D" id="3.40.50.10330">
    <property type="entry name" value="Probable inorganic polyphosphate/atp-NAD kinase, domain 1"/>
    <property type="match status" value="1"/>
</dbReference>
<protein>
    <recommendedName>
        <fullName evidence="1">DAGKc domain-containing protein</fullName>
    </recommendedName>
</protein>
<dbReference type="PROSITE" id="PS50146">
    <property type="entry name" value="DAGK"/>
    <property type="match status" value="1"/>
</dbReference>
<dbReference type="GO" id="GO:0016301">
    <property type="term" value="F:kinase activity"/>
    <property type="evidence" value="ECO:0007669"/>
    <property type="project" value="InterPro"/>
</dbReference>
<dbReference type="EMBL" id="OKRB01000078">
    <property type="protein sequence ID" value="SPE19304.1"/>
    <property type="molecule type" value="Genomic_DNA"/>
</dbReference>
<dbReference type="GO" id="GO:0005886">
    <property type="term" value="C:plasma membrane"/>
    <property type="evidence" value="ECO:0007669"/>
    <property type="project" value="TreeGrafter"/>
</dbReference>
<sequence>MHCILIYNPASGRRRNLRLRKVDEVAGALTAEGHRVEIACTAGPGSAAAQAQEAAAFADVIFACGGDGTVHEVLQGLVTEAGVPLCALGIIPMGSANALARHLRISHNPVVAALEQLKGSPCAVTVGRVECAGAVRYFAFIAGAGPDGALVYRLVAQQKAQLGRLAYYLRAARLFATGRFSAFEVQFTPAASASPVTRKVVSVMATRIGNLGGIFRGLTDGHASIQDSDLCLHLLHAPALVSLPLWFLSGWLGLRRLNPFHQCVRVSAFSCRALSSPAPYVEADGESLGRLPMQVSLLQNALRILVPRH</sequence>
<organism evidence="2 3">
    <name type="scientific">Candidatus Sulfuritelmatomonas gaucii</name>
    <dbReference type="NCBI Taxonomy" id="2043161"/>
    <lineage>
        <taxon>Bacteria</taxon>
        <taxon>Pseudomonadati</taxon>
        <taxon>Acidobacteriota</taxon>
        <taxon>Terriglobia</taxon>
        <taxon>Terriglobales</taxon>
        <taxon>Acidobacteriaceae</taxon>
        <taxon>Candidatus Sulfuritelmatomonas</taxon>
    </lineage>
</organism>